<dbReference type="EMBL" id="CP001827">
    <property type="protein sequence ID" value="ACZ61374.1"/>
    <property type="molecule type" value="Genomic_DNA"/>
</dbReference>
<name>D2BGC4_DEHMV</name>
<dbReference type="Pfam" id="PF13240">
    <property type="entry name" value="Zn_Ribbon_1"/>
    <property type="match status" value="1"/>
</dbReference>
<reference evidence="3 4" key="1">
    <citation type="journal article" date="2009" name="PLoS Genet.">
        <title>Localized plasticity in the streamlined genomes of vinyl chloride respiring Dehalococcoides.</title>
        <authorList>
            <person name="McMurdie P.J."/>
            <person name="Behrens S.F."/>
            <person name="Muller J.A."/>
            <person name="Goke J."/>
            <person name="Ritalahti K.M."/>
            <person name="Wagner R."/>
            <person name="Goltsman E."/>
            <person name="Lapidus A."/>
            <person name="Holmes S."/>
            <person name="Loffler F.E."/>
            <person name="Spormann A.M."/>
        </authorList>
    </citation>
    <scope>NUCLEOTIDE SEQUENCE [LARGE SCALE GENOMIC DNA]</scope>
    <source>
        <strain evidence="3 4">VS</strain>
    </source>
</reference>
<evidence type="ECO:0000256" key="1">
    <source>
        <dbReference type="SAM" id="Phobius"/>
    </source>
</evidence>
<sequence>MVRLILGILLGFWGLPLLVFSAQNLINCLNENESKAALMFFFATGLPSLIMLLGSFLLIRNYTKNPSKPAPLAKSCSPHTGLSSTNGRYCTKCGSELAAEAVFCPNCGQKISAG</sequence>
<feature type="domain" description="Zinc-ribbon" evidence="2">
    <location>
        <begin position="89"/>
        <end position="110"/>
    </location>
</feature>
<keyword evidence="1" id="KW-1133">Transmembrane helix</keyword>
<evidence type="ECO:0000313" key="3">
    <source>
        <dbReference type="EMBL" id="ACZ61374.1"/>
    </source>
</evidence>
<keyword evidence="1" id="KW-0812">Transmembrane</keyword>
<keyword evidence="1" id="KW-0472">Membrane</keyword>
<evidence type="ECO:0000313" key="4">
    <source>
        <dbReference type="Proteomes" id="UP000002506"/>
    </source>
</evidence>
<evidence type="ECO:0000259" key="2">
    <source>
        <dbReference type="Pfam" id="PF13240"/>
    </source>
</evidence>
<accession>D2BGC4</accession>
<dbReference type="KEGG" id="dev:DhcVS_203"/>
<dbReference type="AlphaFoldDB" id="D2BGC4"/>
<gene>
    <name evidence="3" type="ordered locus">DhcVS_203</name>
</gene>
<dbReference type="HOGENOM" id="CLU_2129343_0_0_0"/>
<dbReference type="RefSeq" id="WP_012881550.1">
    <property type="nucleotide sequence ID" value="NC_013552.1"/>
</dbReference>
<protein>
    <recommendedName>
        <fullName evidence="2">Zinc-ribbon domain-containing protein</fullName>
    </recommendedName>
</protein>
<feature type="transmembrane region" description="Helical" evidence="1">
    <location>
        <begin position="37"/>
        <end position="59"/>
    </location>
</feature>
<dbReference type="InterPro" id="IPR026870">
    <property type="entry name" value="Zinc_ribbon_dom"/>
</dbReference>
<proteinExistence type="predicted"/>
<dbReference type="Proteomes" id="UP000002506">
    <property type="component" value="Chromosome"/>
</dbReference>
<dbReference type="eggNOG" id="ENOG5030S3U">
    <property type="taxonomic scope" value="Bacteria"/>
</dbReference>
<dbReference type="OrthoDB" id="166822at2"/>
<organism evidence="3 4">
    <name type="scientific">Dehalococcoides mccartyi (strain VS)</name>
    <dbReference type="NCBI Taxonomy" id="311424"/>
    <lineage>
        <taxon>Bacteria</taxon>
        <taxon>Bacillati</taxon>
        <taxon>Chloroflexota</taxon>
        <taxon>Dehalococcoidia</taxon>
        <taxon>Dehalococcoidales</taxon>
        <taxon>Dehalococcoidaceae</taxon>
        <taxon>Dehalococcoides</taxon>
    </lineage>
</organism>